<keyword evidence="2" id="KW-1185">Reference proteome</keyword>
<accession>A0A7W7EUN6</accession>
<gene>
    <name evidence="1" type="ORF">GGR37_002465</name>
</gene>
<dbReference type="RefSeq" id="WP_158637678.1">
    <property type="nucleotide sequence ID" value="NZ_JACHOA010000004.1"/>
</dbReference>
<dbReference type="AlphaFoldDB" id="A0A7W7EUN6"/>
<reference evidence="1 2" key="1">
    <citation type="submission" date="2020-08" db="EMBL/GenBank/DDBJ databases">
        <title>Genomic Encyclopedia of Type Strains, Phase IV (KMG-IV): sequencing the most valuable type-strain genomes for metagenomic binning, comparative biology and taxonomic classification.</title>
        <authorList>
            <person name="Goeker M."/>
        </authorList>
    </citation>
    <scope>NUCLEOTIDE SEQUENCE [LARGE SCALE GENOMIC DNA]</scope>
    <source>
        <strain evidence="1 2">DSM 17507</strain>
    </source>
</reference>
<name>A0A7W7EUN6_9SPHN</name>
<dbReference type="EMBL" id="JACHOA010000004">
    <property type="protein sequence ID" value="MBB4614179.1"/>
    <property type="molecule type" value="Genomic_DNA"/>
</dbReference>
<evidence type="ECO:0000313" key="2">
    <source>
        <dbReference type="Proteomes" id="UP000538566"/>
    </source>
</evidence>
<evidence type="ECO:0000313" key="1">
    <source>
        <dbReference type="EMBL" id="MBB4614179.1"/>
    </source>
</evidence>
<sequence length="59" mass="6559">METSIALSSALCQALSMMSHGLVSFWNGTEVDDTLVGFYVGPRHELEQSLADQETKRDR</sequence>
<protein>
    <submittedName>
        <fullName evidence="1">Uncharacterized protein</fullName>
    </submittedName>
</protein>
<organism evidence="1 2">
    <name type="scientific">Novosphingobium taihuense</name>
    <dbReference type="NCBI Taxonomy" id="260085"/>
    <lineage>
        <taxon>Bacteria</taxon>
        <taxon>Pseudomonadati</taxon>
        <taxon>Pseudomonadota</taxon>
        <taxon>Alphaproteobacteria</taxon>
        <taxon>Sphingomonadales</taxon>
        <taxon>Sphingomonadaceae</taxon>
        <taxon>Novosphingobium</taxon>
    </lineage>
</organism>
<dbReference type="Proteomes" id="UP000538566">
    <property type="component" value="Unassembled WGS sequence"/>
</dbReference>
<comment type="caution">
    <text evidence="1">The sequence shown here is derived from an EMBL/GenBank/DDBJ whole genome shotgun (WGS) entry which is preliminary data.</text>
</comment>
<proteinExistence type="predicted"/>